<feature type="region of interest" description="Disordered" evidence="1">
    <location>
        <begin position="65"/>
        <end position="96"/>
    </location>
</feature>
<evidence type="ECO:0000313" key="2">
    <source>
        <dbReference type="EMBL" id="KAF6756648.1"/>
    </source>
</evidence>
<sequence>MHVWRIAGSRVSCRRVNVERPPNINHDASTSVGSLPSHLGAPCRPARLCARLVLRQTSTTSKFTITPRTTPSHPRIRTRRMARRREPPAARLKPPPTQAIHVAKPSNEQANGLKGHIMTHGSCDFAPPRDLGCGRTVWSGRGGSAVHRRLGVGCR</sequence>
<dbReference type="EMBL" id="JACGCI010000025">
    <property type="protein sequence ID" value="KAF6756648.1"/>
    <property type="molecule type" value="Genomic_DNA"/>
</dbReference>
<reference evidence="2 3" key="1">
    <citation type="submission" date="2020-07" db="EMBL/GenBank/DDBJ databases">
        <title>Comparative genomics of pyrophilous fungi reveals a link between fire events and developmental genes.</title>
        <authorList>
            <consortium name="DOE Joint Genome Institute"/>
            <person name="Steindorff A.S."/>
            <person name="Carver A."/>
            <person name="Calhoun S."/>
            <person name="Stillman K."/>
            <person name="Liu H."/>
            <person name="Lipzen A."/>
            <person name="Pangilinan J."/>
            <person name="Labutti K."/>
            <person name="Bruns T.D."/>
            <person name="Grigoriev I.V."/>
        </authorList>
    </citation>
    <scope>NUCLEOTIDE SEQUENCE [LARGE SCALE GENOMIC DNA]</scope>
    <source>
        <strain evidence="2 3">CBS 144469</strain>
    </source>
</reference>
<dbReference type="AlphaFoldDB" id="A0A8H6M5P0"/>
<feature type="compositionally biased region" description="Basic residues" evidence="1">
    <location>
        <begin position="74"/>
        <end position="83"/>
    </location>
</feature>
<name>A0A8H6M5P0_9AGAR</name>
<evidence type="ECO:0000313" key="3">
    <source>
        <dbReference type="Proteomes" id="UP000521943"/>
    </source>
</evidence>
<gene>
    <name evidence="2" type="ORF">DFP72DRAFT_273475</name>
</gene>
<accession>A0A8H6M5P0</accession>
<keyword evidence="3" id="KW-1185">Reference proteome</keyword>
<comment type="caution">
    <text evidence="2">The sequence shown here is derived from an EMBL/GenBank/DDBJ whole genome shotgun (WGS) entry which is preliminary data.</text>
</comment>
<proteinExistence type="predicted"/>
<dbReference type="Proteomes" id="UP000521943">
    <property type="component" value="Unassembled WGS sequence"/>
</dbReference>
<protein>
    <submittedName>
        <fullName evidence="2">Uncharacterized protein</fullName>
    </submittedName>
</protein>
<organism evidence="2 3">
    <name type="scientific">Ephemerocybe angulata</name>
    <dbReference type="NCBI Taxonomy" id="980116"/>
    <lineage>
        <taxon>Eukaryota</taxon>
        <taxon>Fungi</taxon>
        <taxon>Dikarya</taxon>
        <taxon>Basidiomycota</taxon>
        <taxon>Agaricomycotina</taxon>
        <taxon>Agaricomycetes</taxon>
        <taxon>Agaricomycetidae</taxon>
        <taxon>Agaricales</taxon>
        <taxon>Agaricineae</taxon>
        <taxon>Psathyrellaceae</taxon>
        <taxon>Ephemerocybe</taxon>
    </lineage>
</organism>
<evidence type="ECO:0000256" key="1">
    <source>
        <dbReference type="SAM" id="MobiDB-lite"/>
    </source>
</evidence>